<organism evidence="13 14">
    <name type="scientific">Tenuibacillus multivorans</name>
    <dbReference type="NCBI Taxonomy" id="237069"/>
    <lineage>
        <taxon>Bacteria</taxon>
        <taxon>Bacillati</taxon>
        <taxon>Bacillota</taxon>
        <taxon>Bacilli</taxon>
        <taxon>Bacillales</taxon>
        <taxon>Bacillaceae</taxon>
        <taxon>Tenuibacillus</taxon>
    </lineage>
</organism>
<evidence type="ECO:0000256" key="2">
    <source>
        <dbReference type="ARBA" id="ARBA00022729"/>
    </source>
</evidence>
<keyword evidence="13" id="KW-0121">Carboxypeptidase</keyword>
<keyword evidence="10" id="KW-0472">Membrane</keyword>
<evidence type="ECO:0000256" key="4">
    <source>
        <dbReference type="ARBA" id="ARBA00022960"/>
    </source>
</evidence>
<feature type="domain" description="Peptidase S11 D-alanyl-D-alanine carboxypeptidase A N-terminal" evidence="12">
    <location>
        <begin position="29"/>
        <end position="250"/>
    </location>
</feature>
<dbReference type="RefSeq" id="WP_093857016.1">
    <property type="nucleotide sequence ID" value="NZ_BJVZ01000002.1"/>
</dbReference>
<evidence type="ECO:0000256" key="7">
    <source>
        <dbReference type="PIRSR" id="PIRSR618044-1"/>
    </source>
</evidence>
<dbReference type="Gene3D" id="3.40.710.10">
    <property type="entry name" value="DD-peptidase/beta-lactamase superfamily"/>
    <property type="match status" value="1"/>
</dbReference>
<evidence type="ECO:0000313" key="13">
    <source>
        <dbReference type="EMBL" id="SDN59283.1"/>
    </source>
</evidence>
<accession>A0A1H0CN67</accession>
<feature type="active site" description="Proton acceptor" evidence="7">
    <location>
        <position position="62"/>
    </location>
</feature>
<keyword evidence="10" id="KW-1133">Transmembrane helix</keyword>
<protein>
    <submittedName>
        <fullName evidence="13">D-alanyl-D-alanine carboxypeptidase/D-alanyl-D-alanine carboxypeptidase (Penicillin-binding protein 5/6)</fullName>
    </submittedName>
</protein>
<dbReference type="Proteomes" id="UP000199334">
    <property type="component" value="Unassembled WGS sequence"/>
</dbReference>
<keyword evidence="6" id="KW-0961">Cell wall biogenesis/degradation</keyword>
<name>A0A1H0CN67_9BACI</name>
<evidence type="ECO:0000256" key="3">
    <source>
        <dbReference type="ARBA" id="ARBA00022801"/>
    </source>
</evidence>
<evidence type="ECO:0000259" key="12">
    <source>
        <dbReference type="Pfam" id="PF00768"/>
    </source>
</evidence>
<dbReference type="PANTHER" id="PTHR21581">
    <property type="entry name" value="D-ALANYL-D-ALANINE CARBOXYPEPTIDASE"/>
    <property type="match status" value="1"/>
</dbReference>
<dbReference type="EMBL" id="FNIG01000006">
    <property type="protein sequence ID" value="SDN59283.1"/>
    <property type="molecule type" value="Genomic_DNA"/>
</dbReference>
<keyword evidence="13" id="KW-0645">Protease</keyword>
<feature type="binding site" evidence="8">
    <location>
        <position position="220"/>
    </location>
    <ligand>
        <name>substrate</name>
    </ligand>
</feature>
<feature type="active site" evidence="7">
    <location>
        <position position="114"/>
    </location>
</feature>
<reference evidence="13 14" key="1">
    <citation type="submission" date="2016-10" db="EMBL/GenBank/DDBJ databases">
        <authorList>
            <person name="de Groot N.N."/>
        </authorList>
    </citation>
    <scope>NUCLEOTIDE SEQUENCE [LARGE SCALE GENOMIC DNA]</scope>
    <source>
        <strain evidence="13 14">CGMCC 1.3442</strain>
    </source>
</reference>
<feature type="transmembrane region" description="Helical" evidence="10">
    <location>
        <begin position="355"/>
        <end position="374"/>
    </location>
</feature>
<keyword evidence="5" id="KW-0573">Peptidoglycan synthesis</keyword>
<feature type="active site" description="Acyl-ester intermediate" evidence="7">
    <location>
        <position position="59"/>
    </location>
</feature>
<keyword evidence="14" id="KW-1185">Reference proteome</keyword>
<evidence type="ECO:0000313" key="14">
    <source>
        <dbReference type="Proteomes" id="UP000199334"/>
    </source>
</evidence>
<dbReference type="OrthoDB" id="9791132at2"/>
<dbReference type="PANTHER" id="PTHR21581:SF33">
    <property type="entry name" value="D-ALANYL-D-ALANINE CARBOXYPEPTIDASE DACB"/>
    <property type="match status" value="1"/>
</dbReference>
<feature type="chain" id="PRO_5011541046" evidence="11">
    <location>
        <begin position="22"/>
        <end position="384"/>
    </location>
</feature>
<evidence type="ECO:0000256" key="10">
    <source>
        <dbReference type="SAM" id="Phobius"/>
    </source>
</evidence>
<dbReference type="GO" id="GO:0006508">
    <property type="term" value="P:proteolysis"/>
    <property type="evidence" value="ECO:0007669"/>
    <property type="project" value="InterPro"/>
</dbReference>
<keyword evidence="2 11" id="KW-0732">Signal</keyword>
<dbReference type="SUPFAM" id="SSF56601">
    <property type="entry name" value="beta-lactamase/transpeptidase-like"/>
    <property type="match status" value="1"/>
</dbReference>
<dbReference type="InterPro" id="IPR001967">
    <property type="entry name" value="Peptidase_S11_N"/>
</dbReference>
<evidence type="ECO:0000256" key="5">
    <source>
        <dbReference type="ARBA" id="ARBA00022984"/>
    </source>
</evidence>
<dbReference type="STRING" id="237069.SAMN05216498_2602"/>
<dbReference type="InterPro" id="IPR018044">
    <property type="entry name" value="Peptidase_S11"/>
</dbReference>
<evidence type="ECO:0000256" key="11">
    <source>
        <dbReference type="SAM" id="SignalP"/>
    </source>
</evidence>
<comment type="similarity">
    <text evidence="1 9">Belongs to the peptidase S11 family.</text>
</comment>
<dbReference type="PRINTS" id="PR00725">
    <property type="entry name" value="DADACBPTASE1"/>
</dbReference>
<dbReference type="Pfam" id="PF00768">
    <property type="entry name" value="Peptidase_S11"/>
    <property type="match status" value="1"/>
</dbReference>
<dbReference type="InterPro" id="IPR012338">
    <property type="entry name" value="Beta-lactam/transpept-like"/>
</dbReference>
<keyword evidence="3" id="KW-0378">Hydrolase</keyword>
<sequence>MKKVTTIVIICLIIFPNISHAQENIQYLGLNSESAILIDAMTGEVLYDKNSQQPMYPASLTKTVTAIVAIEEGDLNDTVTVSKKARSVDGTRVYLEAHEQVKLKKLVQGLLINSGNDAAVAIAEHMDGSVQAFTERMNRFAEENIGVHQSNFRNPHGLYQPKHVTTAEDMAKITQYAMSNDTFKEIAGTKQLTWDGKGWDTTLYNHHRLLRQRDDVTGVKNGYVIQAGFTLSTSATQEHINLIAITLNADSANRAYNDTEKLLEYGFNNFETYTVKPDQTFINDQGEKFILNHSLNFTGTKNANWTKEMNPNDELVIKGQNGEILLEHQLTPLKTVQTAAVSSSNSDSDLSQLNIWWIGLIALLTLKIFIYLFIRYKRRKSRFF</sequence>
<evidence type="ECO:0000256" key="9">
    <source>
        <dbReference type="RuleBase" id="RU004016"/>
    </source>
</evidence>
<feature type="signal peptide" evidence="11">
    <location>
        <begin position="1"/>
        <end position="21"/>
    </location>
</feature>
<keyword evidence="4" id="KW-0133">Cell shape</keyword>
<keyword evidence="10" id="KW-0812">Transmembrane</keyword>
<dbReference type="GO" id="GO:0071555">
    <property type="term" value="P:cell wall organization"/>
    <property type="evidence" value="ECO:0007669"/>
    <property type="project" value="UniProtKB-KW"/>
</dbReference>
<dbReference type="AlphaFoldDB" id="A0A1H0CN67"/>
<evidence type="ECO:0000256" key="1">
    <source>
        <dbReference type="ARBA" id="ARBA00007164"/>
    </source>
</evidence>
<gene>
    <name evidence="13" type="ORF">SAMN05216498_2602</name>
</gene>
<evidence type="ECO:0000256" key="8">
    <source>
        <dbReference type="PIRSR" id="PIRSR618044-2"/>
    </source>
</evidence>
<dbReference type="GO" id="GO:0009252">
    <property type="term" value="P:peptidoglycan biosynthetic process"/>
    <property type="evidence" value="ECO:0007669"/>
    <property type="project" value="UniProtKB-KW"/>
</dbReference>
<evidence type="ECO:0000256" key="6">
    <source>
        <dbReference type="ARBA" id="ARBA00023316"/>
    </source>
</evidence>
<dbReference type="GO" id="GO:0008360">
    <property type="term" value="P:regulation of cell shape"/>
    <property type="evidence" value="ECO:0007669"/>
    <property type="project" value="UniProtKB-KW"/>
</dbReference>
<dbReference type="GO" id="GO:0009002">
    <property type="term" value="F:serine-type D-Ala-D-Ala carboxypeptidase activity"/>
    <property type="evidence" value="ECO:0007669"/>
    <property type="project" value="InterPro"/>
</dbReference>
<proteinExistence type="inferred from homology"/>